<dbReference type="AlphaFoldDB" id="A0A8C9YDA8"/>
<dbReference type="PANTHER" id="PTHR45655:SF17">
    <property type="entry name" value="GUANYLATE CYCLASE SOLUBLE SUBUNIT BETA-2"/>
    <property type="match status" value="1"/>
</dbReference>
<dbReference type="Proteomes" id="UP000694568">
    <property type="component" value="Unplaced"/>
</dbReference>
<name>A0A8C9YDA8_SANLU</name>
<evidence type="ECO:0000256" key="1">
    <source>
        <dbReference type="ARBA" id="ARBA00004496"/>
    </source>
</evidence>
<keyword evidence="5" id="KW-0342">GTP-binding</keyword>
<dbReference type="SUPFAM" id="SSF111126">
    <property type="entry name" value="Ligand-binding domain in the NO signalling and Golgi transport"/>
    <property type="match status" value="1"/>
</dbReference>
<dbReference type="GO" id="GO:0019934">
    <property type="term" value="P:cGMP-mediated signaling"/>
    <property type="evidence" value="ECO:0007669"/>
    <property type="project" value="TreeGrafter"/>
</dbReference>
<dbReference type="Pfam" id="PF07701">
    <property type="entry name" value="HNOBA"/>
    <property type="match status" value="1"/>
</dbReference>
<keyword evidence="4" id="KW-0547">Nucleotide-binding</keyword>
<organism evidence="11 12">
    <name type="scientific">Sander lucioperca</name>
    <name type="common">Pike-perch</name>
    <name type="synonym">Perca lucioperca</name>
    <dbReference type="NCBI Taxonomy" id="283035"/>
    <lineage>
        <taxon>Eukaryota</taxon>
        <taxon>Metazoa</taxon>
        <taxon>Chordata</taxon>
        <taxon>Craniata</taxon>
        <taxon>Vertebrata</taxon>
        <taxon>Euteleostomi</taxon>
        <taxon>Actinopterygii</taxon>
        <taxon>Neopterygii</taxon>
        <taxon>Teleostei</taxon>
        <taxon>Neoteleostei</taxon>
        <taxon>Acanthomorphata</taxon>
        <taxon>Eupercaria</taxon>
        <taxon>Perciformes</taxon>
        <taxon>Percoidei</taxon>
        <taxon>Percidae</taxon>
        <taxon>Luciopercinae</taxon>
        <taxon>Sander</taxon>
    </lineage>
</organism>
<evidence type="ECO:0000256" key="9">
    <source>
        <dbReference type="SAM" id="Coils"/>
    </source>
</evidence>
<evidence type="ECO:0000256" key="2">
    <source>
        <dbReference type="ARBA" id="ARBA00012202"/>
    </source>
</evidence>
<dbReference type="InterPro" id="IPR018297">
    <property type="entry name" value="A/G_cyclase_CS"/>
</dbReference>
<dbReference type="SUPFAM" id="SSF55073">
    <property type="entry name" value="Nucleotide cyclase"/>
    <property type="match status" value="1"/>
</dbReference>
<dbReference type="Pfam" id="PF07700">
    <property type="entry name" value="HNOB"/>
    <property type="match status" value="1"/>
</dbReference>
<evidence type="ECO:0000256" key="4">
    <source>
        <dbReference type="ARBA" id="ARBA00022741"/>
    </source>
</evidence>
<dbReference type="InterPro" id="IPR011644">
    <property type="entry name" value="Heme_NO-bd"/>
</dbReference>
<comment type="subcellular location">
    <subcellularLocation>
        <location evidence="1">Cytoplasm</location>
    </subcellularLocation>
</comment>
<keyword evidence="7" id="KW-0141">cGMP biosynthesis</keyword>
<proteinExistence type="inferred from homology"/>
<dbReference type="FunFam" id="3.30.70.1230:FF:000007">
    <property type="entry name" value="Guanylate cyclase soluble subunit alpha-3"/>
    <property type="match status" value="1"/>
</dbReference>
<reference evidence="11" key="2">
    <citation type="submission" date="2025-09" db="UniProtKB">
        <authorList>
            <consortium name="Ensembl"/>
        </authorList>
    </citation>
    <scope>IDENTIFICATION</scope>
</reference>
<dbReference type="InterPro" id="IPR038158">
    <property type="entry name" value="H-NOX_domain_sf"/>
</dbReference>
<dbReference type="GO" id="GO:0070482">
    <property type="term" value="P:response to oxygen levels"/>
    <property type="evidence" value="ECO:0007669"/>
    <property type="project" value="TreeGrafter"/>
</dbReference>
<sequence length="713" mass="80534">MCVCLQSLVIEKFGQETWDKLSSLPGVQDTFMTYMVYDDILTLNLVQEACLLLDVSADVFLKLFGEHFFLFCKQAGYDTMLRTLGGNLIEFIGNLDSLHSYLALSYQEMNAPSFRVEMTEDGKMLLHYYSDRKGLYHIVPGIMEAVARDFFDSKVTMVVLNQSEEDERTGKKEHVVFLVKQSKQANKTRDQDHSSHKRVGVCGCMRMVFNYILTVASLTIMEWVCLIYFPGSLHCTFSPSYPNKLWVEEKTFCNAFPFHIVFDEDLKVRHTGVNIQKFLPGLQARDAMLDQWFTIIHPQVTFTIESIRKFINSQFVLKSYKDNHTTLKLRGQMLWMESLGCMLYMCSPKLRSLQELQDVGLHLADLAQHDVTRDLVLLNQQRLAEMELTNQLERKKEELRILSRHLEAEKQKTETLLYAMLPRHIADQLKDGKSVKAGEFEVCTILFSDVVTFTSICAACEPIHIVDMLNSMYSKFDRLTNIHGVYKVETIGDAYMVVGGVPIPTETHAHRVANFALGMRIAAREVTNPVTGKPIQIRVGLHTGPVLAGVVGEKMPRYCLFGDTVNTASRMESHGVPDHIHLSTSTYSKLKDAGFDIQERGQIEVKGKGQMTTYFLLGNPLVSEDSIMGKEVGGPCLYRDDLHSQTDLDAFRKGQCGFIRQSAEHPLPAVVLPNAAGWSHLHTGHGQEGCFRLLHRSVLVVVIPVAPGCCLVP</sequence>
<dbReference type="Gene3D" id="3.30.450.260">
    <property type="entry name" value="Haem NO binding associated domain"/>
    <property type="match status" value="1"/>
</dbReference>
<dbReference type="InterPro" id="IPR011645">
    <property type="entry name" value="HNOB_dom_associated"/>
</dbReference>
<evidence type="ECO:0000256" key="3">
    <source>
        <dbReference type="ARBA" id="ARBA00022490"/>
    </source>
</evidence>
<keyword evidence="3" id="KW-0963">Cytoplasm</keyword>
<keyword evidence="9" id="KW-0175">Coiled coil</keyword>
<evidence type="ECO:0000256" key="5">
    <source>
        <dbReference type="ARBA" id="ARBA00023134"/>
    </source>
</evidence>
<feature type="domain" description="Guanylate cyclase" evidence="10">
    <location>
        <begin position="444"/>
        <end position="572"/>
    </location>
</feature>
<dbReference type="FunFam" id="3.30.450.260:FF:000002">
    <property type="entry name" value="guanylate cyclase soluble subunit alpha-2"/>
    <property type="match status" value="1"/>
</dbReference>
<feature type="coiled-coil region" evidence="9">
    <location>
        <begin position="378"/>
        <end position="416"/>
    </location>
</feature>
<dbReference type="SMART" id="SM00044">
    <property type="entry name" value="CYCc"/>
    <property type="match status" value="1"/>
</dbReference>
<dbReference type="GO" id="GO:0008074">
    <property type="term" value="C:guanylate cyclase complex, soluble"/>
    <property type="evidence" value="ECO:0007669"/>
    <property type="project" value="TreeGrafter"/>
</dbReference>
<keyword evidence="12" id="KW-1185">Reference proteome</keyword>
<dbReference type="PROSITE" id="PS50125">
    <property type="entry name" value="GUANYLATE_CYCLASE_2"/>
    <property type="match status" value="1"/>
</dbReference>
<protein>
    <recommendedName>
        <fullName evidence="2">guanylate cyclase</fullName>
        <ecNumber evidence="2">4.6.1.2</ecNumber>
    </recommendedName>
</protein>
<evidence type="ECO:0000256" key="8">
    <source>
        <dbReference type="RuleBase" id="RU000405"/>
    </source>
</evidence>
<evidence type="ECO:0000256" key="7">
    <source>
        <dbReference type="ARBA" id="ARBA00023293"/>
    </source>
</evidence>
<keyword evidence="6 8" id="KW-0456">Lyase</keyword>
<evidence type="ECO:0000259" key="10">
    <source>
        <dbReference type="PROSITE" id="PS50125"/>
    </source>
</evidence>
<dbReference type="Gene3D" id="3.30.70.1230">
    <property type="entry name" value="Nucleotide cyclase"/>
    <property type="match status" value="1"/>
</dbReference>
<accession>A0A8C9YDA8</accession>
<dbReference type="GO" id="GO:0020037">
    <property type="term" value="F:heme binding"/>
    <property type="evidence" value="ECO:0007669"/>
    <property type="project" value="InterPro"/>
</dbReference>
<dbReference type="GeneTree" id="ENSGT00940000162114"/>
<dbReference type="GO" id="GO:0005525">
    <property type="term" value="F:GTP binding"/>
    <property type="evidence" value="ECO:0007669"/>
    <property type="project" value="UniProtKB-KW"/>
</dbReference>
<dbReference type="Gene3D" id="6.10.250.780">
    <property type="match status" value="1"/>
</dbReference>
<comment type="similarity">
    <text evidence="8">Belongs to the adenylyl cyclase class-4/guanylyl cyclase family.</text>
</comment>
<dbReference type="Gene3D" id="3.90.1520.10">
    <property type="entry name" value="H-NOX domain"/>
    <property type="match status" value="1"/>
</dbReference>
<dbReference type="Ensembl" id="ENSSLUT00000024005.1">
    <property type="protein sequence ID" value="ENSSLUP00000023239.1"/>
    <property type="gene ID" value="ENSSLUG00000010665.1"/>
</dbReference>
<dbReference type="InterPro" id="IPR001054">
    <property type="entry name" value="A/G_cyclase"/>
</dbReference>
<dbReference type="InterPro" id="IPR024096">
    <property type="entry name" value="NO_sig/Golgi_transp_ligand-bd"/>
</dbReference>
<dbReference type="PROSITE" id="PS00452">
    <property type="entry name" value="GUANYLATE_CYCLASE_1"/>
    <property type="match status" value="1"/>
</dbReference>
<dbReference type="InterPro" id="IPR029787">
    <property type="entry name" value="Nucleotide_cyclase"/>
</dbReference>
<evidence type="ECO:0000313" key="12">
    <source>
        <dbReference type="Proteomes" id="UP000694568"/>
    </source>
</evidence>
<dbReference type="GO" id="GO:0004383">
    <property type="term" value="F:guanylate cyclase activity"/>
    <property type="evidence" value="ECO:0007669"/>
    <property type="project" value="UniProtKB-EC"/>
</dbReference>
<evidence type="ECO:0000313" key="11">
    <source>
        <dbReference type="Ensembl" id="ENSSLUP00000023239.1"/>
    </source>
</evidence>
<gene>
    <name evidence="11" type="primary">gucy1b2</name>
</gene>
<dbReference type="FunFam" id="3.90.1520.10:FF:000006">
    <property type="entry name" value="guanylate cyclase soluble subunit beta-2-like"/>
    <property type="match status" value="1"/>
</dbReference>
<reference evidence="11" key="1">
    <citation type="submission" date="2025-08" db="UniProtKB">
        <authorList>
            <consortium name="Ensembl"/>
        </authorList>
    </citation>
    <scope>IDENTIFICATION</scope>
</reference>
<dbReference type="Pfam" id="PF00211">
    <property type="entry name" value="Guanylate_cyc"/>
    <property type="match status" value="1"/>
</dbReference>
<evidence type="ECO:0000256" key="6">
    <source>
        <dbReference type="ARBA" id="ARBA00023239"/>
    </source>
</evidence>
<dbReference type="InterPro" id="IPR042463">
    <property type="entry name" value="HNOB_dom_associated_sf"/>
</dbReference>
<dbReference type="CDD" id="cd07302">
    <property type="entry name" value="CHD"/>
    <property type="match status" value="1"/>
</dbReference>
<dbReference type="EC" id="4.6.1.2" evidence="2"/>
<dbReference type="PANTHER" id="PTHR45655">
    <property type="entry name" value="GUANYLATE CYCLASE SOLUBLE SUBUNIT BETA-2"/>
    <property type="match status" value="1"/>
</dbReference>